<evidence type="ECO:0000313" key="1">
    <source>
        <dbReference type="EMBL" id="KAH7948737.1"/>
    </source>
</evidence>
<dbReference type="EMBL" id="CM023474">
    <property type="protein sequence ID" value="KAH7948737.1"/>
    <property type="molecule type" value="Genomic_DNA"/>
</dbReference>
<sequence length="135" mass="15436">MPGCVAGDPYWCGPKLEEVCYEGDSKEDKGWNVDDSDKGKQKNENKDKKEKPMEENKEEQKKEDKKTTVKPVPTTTEKPKACQKDFDSGPCFSSKPMYYYRKESKKCEMFVYGGCGGNDNRFDTQKACEERCARG</sequence>
<reference evidence="1" key="1">
    <citation type="submission" date="2020-05" db="EMBL/GenBank/DDBJ databases">
        <title>Large-scale comparative analyses of tick genomes elucidate their genetic diversity and vector capacities.</title>
        <authorList>
            <person name="Jia N."/>
            <person name="Wang J."/>
            <person name="Shi W."/>
            <person name="Du L."/>
            <person name="Sun Y."/>
            <person name="Zhan W."/>
            <person name="Jiang J."/>
            <person name="Wang Q."/>
            <person name="Zhang B."/>
            <person name="Ji P."/>
            <person name="Sakyi L.B."/>
            <person name="Cui X."/>
            <person name="Yuan T."/>
            <person name="Jiang B."/>
            <person name="Yang W."/>
            <person name="Lam T.T.-Y."/>
            <person name="Chang Q."/>
            <person name="Ding S."/>
            <person name="Wang X."/>
            <person name="Zhu J."/>
            <person name="Ruan X."/>
            <person name="Zhao L."/>
            <person name="Wei J."/>
            <person name="Que T."/>
            <person name="Du C."/>
            <person name="Cheng J."/>
            <person name="Dai P."/>
            <person name="Han X."/>
            <person name="Huang E."/>
            <person name="Gao Y."/>
            <person name="Liu J."/>
            <person name="Shao H."/>
            <person name="Ye R."/>
            <person name="Li L."/>
            <person name="Wei W."/>
            <person name="Wang X."/>
            <person name="Wang C."/>
            <person name="Yang T."/>
            <person name="Huo Q."/>
            <person name="Li W."/>
            <person name="Guo W."/>
            <person name="Chen H."/>
            <person name="Zhou L."/>
            <person name="Ni X."/>
            <person name="Tian J."/>
            <person name="Zhou Y."/>
            <person name="Sheng Y."/>
            <person name="Liu T."/>
            <person name="Pan Y."/>
            <person name="Xia L."/>
            <person name="Li J."/>
            <person name="Zhao F."/>
            <person name="Cao W."/>
        </authorList>
    </citation>
    <scope>NUCLEOTIDE SEQUENCE</scope>
    <source>
        <strain evidence="1">Dsil-2018</strain>
    </source>
</reference>
<protein>
    <submittedName>
        <fullName evidence="1">Uncharacterized protein</fullName>
    </submittedName>
</protein>
<accession>A0ACB8CP05</accession>
<comment type="caution">
    <text evidence="1">The sequence shown here is derived from an EMBL/GenBank/DDBJ whole genome shotgun (WGS) entry which is preliminary data.</text>
</comment>
<organism evidence="1 2">
    <name type="scientific">Dermacentor silvarum</name>
    <name type="common">Tick</name>
    <dbReference type="NCBI Taxonomy" id="543639"/>
    <lineage>
        <taxon>Eukaryota</taxon>
        <taxon>Metazoa</taxon>
        <taxon>Ecdysozoa</taxon>
        <taxon>Arthropoda</taxon>
        <taxon>Chelicerata</taxon>
        <taxon>Arachnida</taxon>
        <taxon>Acari</taxon>
        <taxon>Parasitiformes</taxon>
        <taxon>Ixodida</taxon>
        <taxon>Ixodoidea</taxon>
        <taxon>Ixodidae</taxon>
        <taxon>Rhipicephalinae</taxon>
        <taxon>Dermacentor</taxon>
    </lineage>
</organism>
<evidence type="ECO:0000313" key="2">
    <source>
        <dbReference type="Proteomes" id="UP000821865"/>
    </source>
</evidence>
<gene>
    <name evidence="1" type="ORF">HPB49_001432</name>
</gene>
<name>A0ACB8CP05_DERSI</name>
<dbReference type="Proteomes" id="UP000821865">
    <property type="component" value="Chromosome 5"/>
</dbReference>
<proteinExistence type="predicted"/>
<keyword evidence="2" id="KW-1185">Reference proteome</keyword>